<accession>A0ABY1I2K7</accession>
<evidence type="ECO:0000313" key="3">
    <source>
        <dbReference type="Proteomes" id="UP000184390"/>
    </source>
</evidence>
<evidence type="ECO:0000313" key="2">
    <source>
        <dbReference type="EMBL" id="SHI47770.1"/>
    </source>
</evidence>
<dbReference type="Proteomes" id="UP000184390">
    <property type="component" value="Unassembled WGS sequence"/>
</dbReference>
<comment type="caution">
    <text evidence="2">The sequence shown here is derived from an EMBL/GenBank/DDBJ whole genome shotgun (WGS) entry which is preliminary data.</text>
</comment>
<protein>
    <submittedName>
        <fullName evidence="2">Uncharacterized protein</fullName>
    </submittedName>
</protein>
<feature type="compositionally biased region" description="Basic and acidic residues" evidence="1">
    <location>
        <begin position="164"/>
        <end position="175"/>
    </location>
</feature>
<reference evidence="2 3" key="1">
    <citation type="submission" date="2016-11" db="EMBL/GenBank/DDBJ databases">
        <authorList>
            <person name="Varghese N."/>
            <person name="Submissions S."/>
        </authorList>
    </citation>
    <scope>NUCLEOTIDE SEQUENCE [LARGE SCALE GENOMIC DNA]</scope>
    <source>
        <strain evidence="2 3">PA</strain>
    </source>
</reference>
<sequence length="246" mass="26132">MRDSAVPGSPLPTPTSRRAASSASATSPAGRRDAARLGSCRALGRRPSAIRDHHRRHPKDQGAGGRQPRAEEGQRDRAQGERACPPRRVPGLPVADLVGFTRGQQGARGPRRFCRVLTEPGPPGPPHPSTWPRRPLSPSQREGACGTRASMSVSRRRKRPMPRAAHEDPQPDGRRVRAGRCAPPGPPDAPRPPWTYCAATPAASAPNGRWVVDVRPRSAPGPGSWCAAFVTGPGAPGRWSAGRGPP</sequence>
<gene>
    <name evidence="2" type="ORF">SAMN05216246_102218</name>
</gene>
<keyword evidence="3" id="KW-1185">Reference proteome</keyword>
<organism evidence="2 3">
    <name type="scientific">Actinomyces denticolens</name>
    <dbReference type="NCBI Taxonomy" id="52767"/>
    <lineage>
        <taxon>Bacteria</taxon>
        <taxon>Bacillati</taxon>
        <taxon>Actinomycetota</taxon>
        <taxon>Actinomycetes</taxon>
        <taxon>Actinomycetales</taxon>
        <taxon>Actinomycetaceae</taxon>
        <taxon>Actinomyces</taxon>
    </lineage>
</organism>
<dbReference type="EMBL" id="FQYL01000002">
    <property type="protein sequence ID" value="SHI47770.1"/>
    <property type="molecule type" value="Genomic_DNA"/>
</dbReference>
<evidence type="ECO:0000256" key="1">
    <source>
        <dbReference type="SAM" id="MobiDB-lite"/>
    </source>
</evidence>
<feature type="compositionally biased region" description="Pro residues" evidence="1">
    <location>
        <begin position="183"/>
        <end position="193"/>
    </location>
</feature>
<feature type="compositionally biased region" description="Low complexity" evidence="1">
    <location>
        <begin position="14"/>
        <end position="29"/>
    </location>
</feature>
<feature type="compositionally biased region" description="Pro residues" evidence="1">
    <location>
        <begin position="120"/>
        <end position="129"/>
    </location>
</feature>
<feature type="region of interest" description="Disordered" evidence="1">
    <location>
        <begin position="1"/>
        <end position="202"/>
    </location>
</feature>
<name>A0ABY1I2K7_9ACTO</name>
<feature type="compositionally biased region" description="Basic and acidic residues" evidence="1">
    <location>
        <begin position="68"/>
        <end position="80"/>
    </location>
</feature>
<proteinExistence type="predicted"/>